<evidence type="ECO:0000256" key="1">
    <source>
        <dbReference type="SAM" id="MobiDB-lite"/>
    </source>
</evidence>
<dbReference type="InterPro" id="IPR012334">
    <property type="entry name" value="Pectin_lyas_fold"/>
</dbReference>
<keyword evidence="2" id="KW-0732">Signal</keyword>
<evidence type="ECO:0000256" key="2">
    <source>
        <dbReference type="SAM" id="SignalP"/>
    </source>
</evidence>
<accession>A0A1F6CND3</accession>
<gene>
    <name evidence="3" type="ORF">A2763_00445</name>
</gene>
<dbReference type="Gene3D" id="2.160.20.10">
    <property type="entry name" value="Single-stranded right-handed beta-helix, Pectin lyase-like"/>
    <property type="match status" value="1"/>
</dbReference>
<dbReference type="EMBL" id="MFKV01000009">
    <property type="protein sequence ID" value="OGG50638.1"/>
    <property type="molecule type" value="Genomic_DNA"/>
</dbReference>
<dbReference type="InterPro" id="IPR011050">
    <property type="entry name" value="Pectin_lyase_fold/virulence"/>
</dbReference>
<evidence type="ECO:0000313" key="4">
    <source>
        <dbReference type="Proteomes" id="UP000178370"/>
    </source>
</evidence>
<feature type="chain" id="PRO_5009523458" evidence="2">
    <location>
        <begin position="27"/>
        <end position="632"/>
    </location>
</feature>
<dbReference type="AlphaFoldDB" id="A0A1F6CND3"/>
<protein>
    <submittedName>
        <fullName evidence="3">Uncharacterized protein</fullName>
    </submittedName>
</protein>
<feature type="region of interest" description="Disordered" evidence="1">
    <location>
        <begin position="478"/>
        <end position="512"/>
    </location>
</feature>
<feature type="signal peptide" evidence="2">
    <location>
        <begin position="1"/>
        <end position="26"/>
    </location>
</feature>
<dbReference type="SUPFAM" id="SSF51126">
    <property type="entry name" value="Pectin lyase-like"/>
    <property type="match status" value="1"/>
</dbReference>
<name>A0A1F6CND3_9BACT</name>
<dbReference type="Proteomes" id="UP000178370">
    <property type="component" value="Unassembled WGS sequence"/>
</dbReference>
<organism evidence="3 4">
    <name type="scientific">Candidatus Kaiserbacteria bacterium RIFCSPHIGHO2_01_FULL_54_36</name>
    <dbReference type="NCBI Taxonomy" id="1798482"/>
    <lineage>
        <taxon>Bacteria</taxon>
        <taxon>Candidatus Kaiseribacteriota</taxon>
    </lineage>
</organism>
<proteinExistence type="predicted"/>
<comment type="caution">
    <text evidence="3">The sequence shown here is derived from an EMBL/GenBank/DDBJ whole genome shotgun (WGS) entry which is preliminary data.</text>
</comment>
<dbReference type="SMART" id="SM00710">
    <property type="entry name" value="PbH1"/>
    <property type="match status" value="8"/>
</dbReference>
<dbReference type="InterPro" id="IPR006626">
    <property type="entry name" value="PbH1"/>
</dbReference>
<reference evidence="3 4" key="1">
    <citation type="journal article" date="2016" name="Nat. Commun.">
        <title>Thousands of microbial genomes shed light on interconnected biogeochemical processes in an aquifer system.</title>
        <authorList>
            <person name="Anantharaman K."/>
            <person name="Brown C.T."/>
            <person name="Hug L.A."/>
            <person name="Sharon I."/>
            <person name="Castelle C.J."/>
            <person name="Probst A.J."/>
            <person name="Thomas B.C."/>
            <person name="Singh A."/>
            <person name="Wilkins M.J."/>
            <person name="Karaoz U."/>
            <person name="Brodie E.L."/>
            <person name="Williams K.H."/>
            <person name="Hubbard S.S."/>
            <person name="Banfield J.F."/>
        </authorList>
    </citation>
    <scope>NUCLEOTIDE SEQUENCE [LARGE SCALE GENOMIC DNA]</scope>
</reference>
<feature type="compositionally biased region" description="Gly residues" evidence="1">
    <location>
        <begin position="483"/>
        <end position="495"/>
    </location>
</feature>
<sequence>MATSGTLATAIAVAAVLFFSVQTAFAATINVPVDQPTIQAAIAAASPGDTIQVAAGTYSEPIQTLAACGFEPASYCIDKPLTLRGDPGGAAAGPAVGAPVLDGTGLGDGSAIVLLRTGAISSVTIEGFVIRDYTNPVGQGGVGSGVMAWNTQASDVMVNDNTFEDLGWNGVLVGSDTDTVQSGWSVLNNIVDNAAYAGVELTNVTDSTVADNEITVSNGNWDAGDSGVGIEVAVRDRSAGSTTAGTDVVVSGNMITGGGAGARAGVNLLARAYNLAGTGANLSGVTVSDNDVSGVTPRGIYAVAETRNAAAVASIDDLTITDNIISGNGDGVVVSDFVNGGGTPSHSDLSINRNSITGNAAFGMEVENGNLVDGTCNWWGNVSGPSGVGPGTGDAVSANVDFEPWLTTSDLDGPCDGPLPPPTPRTINSSSITINVMNRGSVVNVTQSSSHTGANIALGSTGGAGGAGGSVTAGAGNENNGGASAGNGGSGGNASEGGLVQTGNASADAGSLNDVNTTDAEVDLGCDCPGDINGLTIDATVDNDGDDNVITNLTRARARSGANVALGSDGGNAGNGGNVSAGAGNENNGGASAGTGGAGGSGDVAGTIVTGNANSTSGAINLLNNTFVRIRF</sequence>
<dbReference type="STRING" id="1798482.A2763_00445"/>
<evidence type="ECO:0000313" key="3">
    <source>
        <dbReference type="EMBL" id="OGG50638.1"/>
    </source>
</evidence>